<gene>
    <name evidence="11" type="ORF">P5673_009435</name>
</gene>
<comment type="similarity">
    <text evidence="3">Belongs to the peptidase S54 family.</text>
</comment>
<dbReference type="InterPro" id="IPR050925">
    <property type="entry name" value="Rhomboid_protease_S54"/>
</dbReference>
<proteinExistence type="inferred from homology"/>
<dbReference type="SUPFAM" id="SSF144091">
    <property type="entry name" value="Rhomboid-like"/>
    <property type="match status" value="1"/>
</dbReference>
<feature type="transmembrane region" description="Helical" evidence="9">
    <location>
        <begin position="205"/>
        <end position="226"/>
    </location>
</feature>
<evidence type="ECO:0000256" key="6">
    <source>
        <dbReference type="ARBA" id="ARBA00022801"/>
    </source>
</evidence>
<evidence type="ECO:0000256" key="8">
    <source>
        <dbReference type="ARBA" id="ARBA00023136"/>
    </source>
</evidence>
<reference evidence="11" key="1">
    <citation type="journal article" date="2023" name="G3 (Bethesda)">
        <title>Whole genome assembly and annotation of the endangered Caribbean coral Acropora cervicornis.</title>
        <authorList>
            <person name="Selwyn J.D."/>
            <person name="Vollmer S.V."/>
        </authorList>
    </citation>
    <scope>NUCLEOTIDE SEQUENCE</scope>
    <source>
        <strain evidence="11">K2</strain>
    </source>
</reference>
<dbReference type="PANTHER" id="PTHR43731:SF14">
    <property type="entry name" value="PRESENILIN-ASSOCIATED RHOMBOID-LIKE PROTEIN, MITOCHONDRIAL"/>
    <property type="match status" value="1"/>
</dbReference>
<dbReference type="GO" id="GO:0016020">
    <property type="term" value="C:membrane"/>
    <property type="evidence" value="ECO:0007669"/>
    <property type="project" value="UniProtKB-SubCell"/>
</dbReference>
<name>A0AAD9QSN7_ACRCE</name>
<feature type="domain" description="Peptidase S54 rhomboid" evidence="10">
    <location>
        <begin position="166"/>
        <end position="217"/>
    </location>
</feature>
<feature type="transmembrane region" description="Helical" evidence="9">
    <location>
        <begin position="167"/>
        <end position="193"/>
    </location>
</feature>
<dbReference type="EMBL" id="JARQWQ010000016">
    <property type="protein sequence ID" value="KAK2566758.1"/>
    <property type="molecule type" value="Genomic_DNA"/>
</dbReference>
<evidence type="ECO:0000313" key="12">
    <source>
        <dbReference type="Proteomes" id="UP001249851"/>
    </source>
</evidence>
<protein>
    <recommendedName>
        <fullName evidence="4">rhomboid protease</fullName>
        <ecNumber evidence="4">3.4.21.105</ecNumber>
    </recommendedName>
</protein>
<dbReference type="InterPro" id="IPR022764">
    <property type="entry name" value="Peptidase_S54_rhomboid_dom"/>
</dbReference>
<keyword evidence="6" id="KW-0378">Hydrolase</keyword>
<keyword evidence="7 9" id="KW-1133">Transmembrane helix</keyword>
<keyword evidence="8 9" id="KW-0472">Membrane</keyword>
<dbReference type="Pfam" id="PF01694">
    <property type="entry name" value="Rhomboid"/>
    <property type="match status" value="1"/>
</dbReference>
<dbReference type="Proteomes" id="UP001249851">
    <property type="component" value="Unassembled WGS sequence"/>
</dbReference>
<comment type="subcellular location">
    <subcellularLocation>
        <location evidence="2">Membrane</location>
        <topology evidence="2">Multi-pass membrane protein</topology>
    </subcellularLocation>
</comment>
<evidence type="ECO:0000256" key="9">
    <source>
        <dbReference type="SAM" id="Phobius"/>
    </source>
</evidence>
<sequence>MASVFAFSRSAGVSFCKNNSFSSLFLPRPRGLSARGHIQHRRPSVKKDVLSGEPQAGSKWRILLRPLGFTIMTGAVSFGACTILHYERTRLAYIRSHNSLFSRTSSRKHGDIRDMLNKWWNSLPGGSKTASVIIFLNTTVFLLWRLPNLQHFMMKWFTMSASSGSSVRLLTSSFSHIDFWHLAVNMFVLWSFAPPIEDMLGKEQFIAFYITGASTGLAFIVGLDLAGLIMRWQIFDHAAHLGGVSFGALERMVVKLK</sequence>
<comment type="catalytic activity">
    <reaction evidence="1">
        <text>Cleaves type-1 transmembrane domains using a catalytic dyad composed of serine and histidine that are contributed by different transmembrane domains.</text>
        <dbReference type="EC" id="3.4.21.105"/>
    </reaction>
</comment>
<evidence type="ECO:0000256" key="1">
    <source>
        <dbReference type="ARBA" id="ARBA00000156"/>
    </source>
</evidence>
<keyword evidence="12" id="KW-1185">Reference proteome</keyword>
<keyword evidence="5 9" id="KW-0812">Transmembrane</keyword>
<dbReference type="PANTHER" id="PTHR43731">
    <property type="entry name" value="RHOMBOID PROTEASE"/>
    <property type="match status" value="1"/>
</dbReference>
<feature type="transmembrane region" description="Helical" evidence="9">
    <location>
        <begin position="67"/>
        <end position="86"/>
    </location>
</feature>
<accession>A0AAD9QSN7</accession>
<feature type="transmembrane region" description="Helical" evidence="9">
    <location>
        <begin position="129"/>
        <end position="146"/>
    </location>
</feature>
<reference evidence="11" key="2">
    <citation type="journal article" date="2023" name="Science">
        <title>Genomic signatures of disease resistance in endangered staghorn corals.</title>
        <authorList>
            <person name="Vollmer S.V."/>
            <person name="Selwyn J.D."/>
            <person name="Despard B.A."/>
            <person name="Roesel C.L."/>
        </authorList>
    </citation>
    <scope>NUCLEOTIDE SEQUENCE</scope>
    <source>
        <strain evidence="11">K2</strain>
    </source>
</reference>
<dbReference type="InterPro" id="IPR035952">
    <property type="entry name" value="Rhomboid-like_sf"/>
</dbReference>
<evidence type="ECO:0000259" key="10">
    <source>
        <dbReference type="Pfam" id="PF01694"/>
    </source>
</evidence>
<comment type="caution">
    <text evidence="11">The sequence shown here is derived from an EMBL/GenBank/DDBJ whole genome shotgun (WGS) entry which is preliminary data.</text>
</comment>
<evidence type="ECO:0000256" key="4">
    <source>
        <dbReference type="ARBA" id="ARBA00013039"/>
    </source>
</evidence>
<evidence type="ECO:0000256" key="2">
    <source>
        <dbReference type="ARBA" id="ARBA00004141"/>
    </source>
</evidence>
<dbReference type="GO" id="GO:0004252">
    <property type="term" value="F:serine-type endopeptidase activity"/>
    <property type="evidence" value="ECO:0007669"/>
    <property type="project" value="InterPro"/>
</dbReference>
<evidence type="ECO:0000256" key="3">
    <source>
        <dbReference type="ARBA" id="ARBA00009045"/>
    </source>
</evidence>
<dbReference type="AlphaFoldDB" id="A0AAD9QSN7"/>
<dbReference type="Gene3D" id="1.20.1540.10">
    <property type="entry name" value="Rhomboid-like"/>
    <property type="match status" value="1"/>
</dbReference>
<evidence type="ECO:0000256" key="5">
    <source>
        <dbReference type="ARBA" id="ARBA00022692"/>
    </source>
</evidence>
<dbReference type="EC" id="3.4.21.105" evidence="4"/>
<evidence type="ECO:0000313" key="11">
    <source>
        <dbReference type="EMBL" id="KAK2566758.1"/>
    </source>
</evidence>
<organism evidence="11 12">
    <name type="scientific">Acropora cervicornis</name>
    <name type="common">Staghorn coral</name>
    <dbReference type="NCBI Taxonomy" id="6130"/>
    <lineage>
        <taxon>Eukaryota</taxon>
        <taxon>Metazoa</taxon>
        <taxon>Cnidaria</taxon>
        <taxon>Anthozoa</taxon>
        <taxon>Hexacorallia</taxon>
        <taxon>Scleractinia</taxon>
        <taxon>Astrocoeniina</taxon>
        <taxon>Acroporidae</taxon>
        <taxon>Acropora</taxon>
    </lineage>
</organism>
<evidence type="ECO:0000256" key="7">
    <source>
        <dbReference type="ARBA" id="ARBA00022989"/>
    </source>
</evidence>
<dbReference type="GO" id="GO:0006465">
    <property type="term" value="P:signal peptide processing"/>
    <property type="evidence" value="ECO:0007669"/>
    <property type="project" value="TreeGrafter"/>
</dbReference>